<evidence type="ECO:0000313" key="3">
    <source>
        <dbReference type="EMBL" id="MDZ5661486.1"/>
    </source>
</evidence>
<dbReference type="Proteomes" id="UP001291999">
    <property type="component" value="Unassembled WGS sequence"/>
</dbReference>
<dbReference type="InterPro" id="IPR017853">
    <property type="entry name" value="GH"/>
</dbReference>
<keyword evidence="1" id="KW-0732">Signal</keyword>
<accession>A0ABU5K9C2</accession>
<dbReference type="Pfam" id="PF03537">
    <property type="entry name" value="Glyco_hydro_114"/>
    <property type="match status" value="1"/>
</dbReference>
<feature type="signal peptide" evidence="1">
    <location>
        <begin position="1"/>
        <end position="22"/>
    </location>
</feature>
<gene>
    <name evidence="3" type="ORF">SFC79_06885</name>
</gene>
<name>A0ABU5K9C2_9ACTN</name>
<evidence type="ECO:0000256" key="1">
    <source>
        <dbReference type="SAM" id="SignalP"/>
    </source>
</evidence>
<dbReference type="EMBL" id="JAXQPW010000001">
    <property type="protein sequence ID" value="MDZ5661486.1"/>
    <property type="molecule type" value="Genomic_DNA"/>
</dbReference>
<dbReference type="PANTHER" id="PTHR35273:SF2">
    <property type="entry name" value="ALPHA-GALACTOSIDASE"/>
    <property type="match status" value="1"/>
</dbReference>
<dbReference type="SUPFAM" id="SSF51445">
    <property type="entry name" value="(Trans)glycosidases"/>
    <property type="match status" value="1"/>
</dbReference>
<dbReference type="RefSeq" id="WP_322423755.1">
    <property type="nucleotide sequence ID" value="NZ_JAXQPW010000001.1"/>
</dbReference>
<sequence>MSPVRLLAPLLLVLALAAPASADPPPVPAGTDLDYQLGGPADVPDRVGIVVRDRTEDPVPGRYNVCYVNGFQTQPDARRSWLQRRHLLLADRDGLVVDEAWGEWLLDIRTPARRERLAVIVGRWIAGCARDGFEAVELDNLDSFSRSRGLIEPRHARAFARLLVDRAHRVGLAAGQKNWATWDGTAAGFDFAVAEECGRYDECGAYVDSYGDQVLVVEYRARDFARTCAAHADLLPVVLRDRDVTPDGVRRWC</sequence>
<organism evidence="3 4">
    <name type="scientific">Nocardioides renjunii</name>
    <dbReference type="NCBI Taxonomy" id="3095075"/>
    <lineage>
        <taxon>Bacteria</taxon>
        <taxon>Bacillati</taxon>
        <taxon>Actinomycetota</taxon>
        <taxon>Actinomycetes</taxon>
        <taxon>Propionibacteriales</taxon>
        <taxon>Nocardioidaceae</taxon>
        <taxon>Nocardioides</taxon>
    </lineage>
</organism>
<dbReference type="InterPro" id="IPR013785">
    <property type="entry name" value="Aldolase_TIM"/>
</dbReference>
<reference evidence="3 4" key="1">
    <citation type="submission" date="2023-11" db="EMBL/GenBank/DDBJ databases">
        <title>Novel species in genus Nocardioides.</title>
        <authorList>
            <person name="Zhou H."/>
        </authorList>
    </citation>
    <scope>NUCLEOTIDE SEQUENCE [LARGE SCALE GENOMIC DNA]</scope>
    <source>
        <strain evidence="3 4">S-58</strain>
    </source>
</reference>
<feature type="domain" description="Glycoside-hydrolase family GH114 TIM-barrel" evidence="2">
    <location>
        <begin position="34"/>
        <end position="245"/>
    </location>
</feature>
<protein>
    <submittedName>
        <fullName evidence="3">Endo alpha-1,4 polygalactosaminidase</fullName>
    </submittedName>
</protein>
<dbReference type="Gene3D" id="3.20.20.70">
    <property type="entry name" value="Aldolase class I"/>
    <property type="match status" value="1"/>
</dbReference>
<dbReference type="PANTHER" id="PTHR35273">
    <property type="entry name" value="ALPHA-1,4 POLYGALACTOSAMINIDASE, PUTATIVE (AFU_ORTHOLOGUE AFUA_3G07890)-RELATED"/>
    <property type="match status" value="1"/>
</dbReference>
<keyword evidence="4" id="KW-1185">Reference proteome</keyword>
<proteinExistence type="predicted"/>
<feature type="chain" id="PRO_5047298583" evidence="1">
    <location>
        <begin position="23"/>
        <end position="253"/>
    </location>
</feature>
<comment type="caution">
    <text evidence="3">The sequence shown here is derived from an EMBL/GenBank/DDBJ whole genome shotgun (WGS) entry which is preliminary data.</text>
</comment>
<evidence type="ECO:0000313" key="4">
    <source>
        <dbReference type="Proteomes" id="UP001291999"/>
    </source>
</evidence>
<evidence type="ECO:0000259" key="2">
    <source>
        <dbReference type="Pfam" id="PF03537"/>
    </source>
</evidence>
<dbReference type="InterPro" id="IPR004352">
    <property type="entry name" value="GH114_TIM-barrel"/>
</dbReference>